<evidence type="ECO:0000256" key="4">
    <source>
        <dbReference type="PIRNR" id="PIRNR016020"/>
    </source>
</evidence>
<dbReference type="PIRSF" id="PIRSF016020">
    <property type="entry name" value="PHexose_mutarotase"/>
    <property type="match status" value="1"/>
</dbReference>
<protein>
    <recommendedName>
        <fullName evidence="4">Putative glucose-6-phosphate 1-epimerase</fullName>
        <ecNumber evidence="4">5.1.3.15</ecNumber>
    </recommendedName>
</protein>
<comment type="caution">
    <text evidence="6">The sequence shown here is derived from an EMBL/GenBank/DDBJ whole genome shotgun (WGS) entry which is preliminary data.</text>
</comment>
<sequence>MTGVPAWRGRRRHAGEFRLPMDGTMNAPALPAPLILNGPGDARVEASAFGAHLLSWHCRGQERLYLSPNAGFGAGKAIRGGVPVIFPQFGERGDGPRHGFARTLTWEAEPADPQAARLSFRLADREETRRHWPHRFEAGLDIEPGADRLRIALSVRNRDRSAFEFSAALHTYLAVSDIATTLVHGLEDRPYLDSAQAGAACPASDAPVRFDGEVDRIYADTRRPLRITDGEQMLRCEAEGFADTVVWNPGEALAAGMADLAPGGHRRFVCVEAAQVLRPVRLEPGEAWTGAQTLILEGSAAQYRIGG</sequence>
<dbReference type="SUPFAM" id="SSF74650">
    <property type="entry name" value="Galactose mutarotase-like"/>
    <property type="match status" value="1"/>
</dbReference>
<evidence type="ECO:0000256" key="3">
    <source>
        <dbReference type="ARBA" id="ARBA00023235"/>
    </source>
</evidence>
<keyword evidence="3 4" id="KW-0413">Isomerase</keyword>
<dbReference type="PANTHER" id="PTHR11122">
    <property type="entry name" value="APOSPORY-ASSOCIATED PROTEIN C-RELATED"/>
    <property type="match status" value="1"/>
</dbReference>
<dbReference type="InterPro" id="IPR025532">
    <property type="entry name" value="G6P_1-epimerase"/>
</dbReference>
<feature type="active site" evidence="5">
    <location>
        <position position="170"/>
    </location>
</feature>
<dbReference type="Proteomes" id="UP000275910">
    <property type="component" value="Unassembled WGS sequence"/>
</dbReference>
<dbReference type="PANTHER" id="PTHR11122:SF13">
    <property type="entry name" value="GLUCOSE-6-PHOSPHATE 1-EPIMERASE"/>
    <property type="match status" value="1"/>
</dbReference>
<dbReference type="GO" id="GO:0005975">
    <property type="term" value="P:carbohydrate metabolic process"/>
    <property type="evidence" value="ECO:0007669"/>
    <property type="project" value="InterPro"/>
</dbReference>
<dbReference type="InterPro" id="IPR014718">
    <property type="entry name" value="GH-type_carb-bd"/>
</dbReference>
<proteinExistence type="inferred from homology"/>
<accession>A0A3N2RJL5</accession>
<name>A0A3N2RJL5_LYSEN</name>
<gene>
    <name evidence="6" type="ORF">D9T17_07670</name>
</gene>
<dbReference type="InterPro" id="IPR008183">
    <property type="entry name" value="Aldose_1/G6P_1-epimerase"/>
</dbReference>
<dbReference type="InterPro" id="IPR011013">
    <property type="entry name" value="Gal_mutarotase_sf_dom"/>
</dbReference>
<organism evidence="6 7">
    <name type="scientific">Lysobacter enzymogenes</name>
    <dbReference type="NCBI Taxonomy" id="69"/>
    <lineage>
        <taxon>Bacteria</taxon>
        <taxon>Pseudomonadati</taxon>
        <taxon>Pseudomonadota</taxon>
        <taxon>Gammaproteobacteria</taxon>
        <taxon>Lysobacterales</taxon>
        <taxon>Lysobacteraceae</taxon>
        <taxon>Lysobacter</taxon>
    </lineage>
</organism>
<dbReference type="EMBL" id="RCTY01000020">
    <property type="protein sequence ID" value="ROU07652.1"/>
    <property type="molecule type" value="Genomic_DNA"/>
</dbReference>
<evidence type="ECO:0000313" key="7">
    <source>
        <dbReference type="Proteomes" id="UP000275910"/>
    </source>
</evidence>
<evidence type="ECO:0000256" key="2">
    <source>
        <dbReference type="ARBA" id="ARBA00005866"/>
    </source>
</evidence>
<feature type="active site" evidence="5">
    <location>
        <position position="272"/>
    </location>
</feature>
<dbReference type="Pfam" id="PF01263">
    <property type="entry name" value="Aldose_epim"/>
    <property type="match status" value="1"/>
</dbReference>
<evidence type="ECO:0000256" key="5">
    <source>
        <dbReference type="PIRSR" id="PIRSR016020-1"/>
    </source>
</evidence>
<comment type="similarity">
    <text evidence="2 4">Belongs to the glucose-6-phosphate 1-epimerase family.</text>
</comment>
<dbReference type="GO" id="GO:0005737">
    <property type="term" value="C:cytoplasm"/>
    <property type="evidence" value="ECO:0007669"/>
    <property type="project" value="TreeGrafter"/>
</dbReference>
<comment type="catalytic activity">
    <reaction evidence="1">
        <text>alpha-D-glucose 6-phosphate = beta-D-glucose 6-phosphate</text>
        <dbReference type="Rhea" id="RHEA:16249"/>
        <dbReference type="ChEBI" id="CHEBI:58225"/>
        <dbReference type="ChEBI" id="CHEBI:58247"/>
        <dbReference type="EC" id="5.1.3.15"/>
    </reaction>
</comment>
<dbReference type="EC" id="5.1.3.15" evidence="4"/>
<evidence type="ECO:0000313" key="6">
    <source>
        <dbReference type="EMBL" id="ROU07652.1"/>
    </source>
</evidence>
<dbReference type="GO" id="GO:0047938">
    <property type="term" value="F:glucose-6-phosphate 1-epimerase activity"/>
    <property type="evidence" value="ECO:0007669"/>
    <property type="project" value="UniProtKB-UniRule"/>
</dbReference>
<dbReference type="AlphaFoldDB" id="A0A3N2RJL5"/>
<dbReference type="CDD" id="cd09020">
    <property type="entry name" value="D-hex-6-P-epi_like"/>
    <property type="match status" value="1"/>
</dbReference>
<dbReference type="GO" id="GO:0030246">
    <property type="term" value="F:carbohydrate binding"/>
    <property type="evidence" value="ECO:0007669"/>
    <property type="project" value="UniProtKB-UniRule"/>
</dbReference>
<dbReference type="Gene3D" id="2.70.98.10">
    <property type="match status" value="1"/>
</dbReference>
<evidence type="ECO:0000256" key="1">
    <source>
        <dbReference type="ARBA" id="ARBA00001096"/>
    </source>
</evidence>
<reference evidence="6 7" key="1">
    <citation type="submission" date="2018-10" db="EMBL/GenBank/DDBJ databases">
        <title>The genome of Lysobacter enzymogenes OH11.</title>
        <authorList>
            <person name="Liu F."/>
            <person name="Zhao Y."/>
            <person name="Qian G."/>
            <person name="Chen Y."/>
            <person name="Xu H."/>
        </authorList>
    </citation>
    <scope>NUCLEOTIDE SEQUENCE [LARGE SCALE GENOMIC DNA]</scope>
    <source>
        <strain evidence="6 7">OH11</strain>
    </source>
</reference>